<dbReference type="EMBL" id="FUKW01000129">
    <property type="protein sequence ID" value="SJN41259.1"/>
    <property type="molecule type" value="Genomic_DNA"/>
</dbReference>
<organism evidence="3 4">
    <name type="scientific">Marinilactibacillus psychrotolerans 42ea</name>
    <dbReference type="NCBI Taxonomy" id="1255609"/>
    <lineage>
        <taxon>Bacteria</taxon>
        <taxon>Bacillati</taxon>
        <taxon>Bacillota</taxon>
        <taxon>Bacilli</taxon>
        <taxon>Lactobacillales</taxon>
        <taxon>Carnobacteriaceae</taxon>
        <taxon>Marinilactibacillus</taxon>
    </lineage>
</organism>
<proteinExistence type="inferred from homology"/>
<dbReference type="GO" id="GO:0006310">
    <property type="term" value="P:DNA recombination"/>
    <property type="evidence" value="ECO:0007669"/>
    <property type="project" value="InterPro"/>
</dbReference>
<feature type="coiled-coil region" evidence="2">
    <location>
        <begin position="125"/>
        <end position="208"/>
    </location>
</feature>
<dbReference type="InterPro" id="IPR001668">
    <property type="entry name" value="Mob_Pre"/>
</dbReference>
<dbReference type="GO" id="GO:0003677">
    <property type="term" value="F:DNA binding"/>
    <property type="evidence" value="ECO:0007669"/>
    <property type="project" value="InterPro"/>
</dbReference>
<dbReference type="Gene3D" id="3.30.930.30">
    <property type="match status" value="1"/>
</dbReference>
<sequence length="386" mass="44965">MAVGKKEDSPDLIEHKKRILDMYAKDFEKRNPNLAVYNMVMHNDEANPHLHINYVPNFDSKRGLGKRVGMDKALQQQDVEGSGKDLIKNWRGTETDYIQKIAEATLPEFNRATVGSHKYMNVAEYKDFARELEFLEVEKQLLERDVSELKIELSEEKETLEREKVAFEAKSAEMDVILRNRETFEQERDQFKAERENELKELERVQKTNSAVLAEDEIPDVAIRPIHTTDGSLPTEAAVNLNDFRKLQKQAKKATSAHAMVDYYEKGYSEVTTQYINVNNKIRMLEIEVNIFKKDRDSWKKKFEALQNSVKGLFEGFKEKFGLKSIGVIKTTTAEILAENEHKNDQEDLKIALDGHYDKNEYDNHTQVTEDEIEPHKFINDQEMEW</sequence>
<protein>
    <recommendedName>
        <fullName evidence="5">Mobilization protein</fullName>
    </recommendedName>
</protein>
<name>A0A1R4KAC7_9LACT</name>
<evidence type="ECO:0000313" key="3">
    <source>
        <dbReference type="EMBL" id="SJN41259.1"/>
    </source>
</evidence>
<evidence type="ECO:0000256" key="2">
    <source>
        <dbReference type="SAM" id="Coils"/>
    </source>
</evidence>
<dbReference type="Pfam" id="PF01076">
    <property type="entry name" value="Mob_Pre"/>
    <property type="match status" value="1"/>
</dbReference>
<evidence type="ECO:0000256" key="1">
    <source>
        <dbReference type="ARBA" id="ARBA00010657"/>
    </source>
</evidence>
<evidence type="ECO:0000313" key="4">
    <source>
        <dbReference type="Proteomes" id="UP000195611"/>
    </source>
</evidence>
<dbReference type="AlphaFoldDB" id="A0A1R4KAC7"/>
<keyword evidence="2" id="KW-0175">Coiled coil</keyword>
<comment type="similarity">
    <text evidence="1">Belongs to the plasmid mobilization pre family.</text>
</comment>
<reference evidence="3 4" key="1">
    <citation type="submission" date="2017-02" db="EMBL/GenBank/DDBJ databases">
        <authorList>
            <person name="Peterson S.W."/>
        </authorList>
    </citation>
    <scope>NUCLEOTIDE SEQUENCE [LARGE SCALE GENOMIC DNA]</scope>
    <source>
        <strain evidence="3 4">42ea</strain>
    </source>
</reference>
<dbReference type="Proteomes" id="UP000195611">
    <property type="component" value="Unassembled WGS sequence"/>
</dbReference>
<evidence type="ECO:0008006" key="5">
    <source>
        <dbReference type="Google" id="ProtNLM"/>
    </source>
</evidence>
<gene>
    <name evidence="3" type="ORF">FM115_08840</name>
</gene>
<accession>A0A1R4KAC7</accession>